<dbReference type="PROSITE" id="PS51257">
    <property type="entry name" value="PROKAR_LIPOPROTEIN"/>
    <property type="match status" value="1"/>
</dbReference>
<dbReference type="OrthoDB" id="9809164at2"/>
<keyword evidence="5 6" id="KW-0449">Lipoprotein</keyword>
<keyword evidence="7" id="KW-0175">Coiled coil</keyword>
<keyword evidence="1 6" id="KW-0732">Signal</keyword>
<dbReference type="InterPro" id="IPR039001">
    <property type="entry name" value="Pal"/>
</dbReference>
<sequence>MKKILLLTISAATAFAIVACSKNKPPVNPVVKEEPAAVSAEDTAAAVQAKADSLEKARLEAERLESERLEAERARVEKLINELMSDDVYFDFDKSELTEKAKEILTQVGDILLKEPRFVIVVEGHTDARGTEDYNMTLGSKRAMKVKEFLSAYGVGNERMETVSYGKEKPKAAGESEEAYAQNRRANFKVNIKK</sequence>
<name>A0A2M9A993_9BACT</name>
<dbReference type="InterPro" id="IPR006665">
    <property type="entry name" value="OmpA-like"/>
</dbReference>
<keyword evidence="11" id="KW-1185">Reference proteome</keyword>
<dbReference type="CDD" id="cd07185">
    <property type="entry name" value="OmpA_C-like"/>
    <property type="match status" value="1"/>
</dbReference>
<keyword evidence="3 6" id="KW-0564">Palmitate</keyword>
<dbReference type="GO" id="GO:0009279">
    <property type="term" value="C:cell outer membrane"/>
    <property type="evidence" value="ECO:0007669"/>
    <property type="project" value="UniProtKB-SubCell"/>
</dbReference>
<dbReference type="InterPro" id="IPR006664">
    <property type="entry name" value="OMP_bac"/>
</dbReference>
<evidence type="ECO:0000256" key="3">
    <source>
        <dbReference type="ARBA" id="ARBA00023139"/>
    </source>
</evidence>
<feature type="chain" id="PRO_5014999936" description="Peptidoglycan-associated lipoprotein" evidence="8">
    <location>
        <begin position="20"/>
        <end position="194"/>
    </location>
</feature>
<dbReference type="Pfam" id="PF00691">
    <property type="entry name" value="OmpA"/>
    <property type="match status" value="1"/>
</dbReference>
<evidence type="ECO:0000313" key="10">
    <source>
        <dbReference type="EMBL" id="PJJ42270.1"/>
    </source>
</evidence>
<dbReference type="AlphaFoldDB" id="A0A2M9A993"/>
<dbReference type="HAMAP" id="MF_02204">
    <property type="entry name" value="Pal"/>
    <property type="match status" value="1"/>
</dbReference>
<dbReference type="InterPro" id="IPR036737">
    <property type="entry name" value="OmpA-like_sf"/>
</dbReference>
<proteinExistence type="inferred from homology"/>
<evidence type="ECO:0000256" key="8">
    <source>
        <dbReference type="SAM" id="SignalP"/>
    </source>
</evidence>
<protein>
    <recommendedName>
        <fullName evidence="6">Peptidoglycan-associated lipoprotein</fullName>
        <shortName evidence="6">PAL</shortName>
    </recommendedName>
</protein>
<comment type="similarity">
    <text evidence="6">Belongs to the Pal lipoprotein family.</text>
</comment>
<dbReference type="PANTHER" id="PTHR30329:SF21">
    <property type="entry name" value="LIPOPROTEIN YIAD-RELATED"/>
    <property type="match status" value="1"/>
</dbReference>
<gene>
    <name evidence="6" type="primary">pal</name>
    <name evidence="10" type="ORF">BGX16_2293</name>
</gene>
<evidence type="ECO:0000256" key="5">
    <source>
        <dbReference type="ARBA" id="ARBA00023288"/>
    </source>
</evidence>
<dbReference type="InterPro" id="IPR050330">
    <property type="entry name" value="Bact_OuterMem_StrucFunc"/>
</dbReference>
<evidence type="ECO:0000313" key="11">
    <source>
        <dbReference type="Proteomes" id="UP000231134"/>
    </source>
</evidence>
<feature type="signal peptide" evidence="8">
    <location>
        <begin position="1"/>
        <end position="19"/>
    </location>
</feature>
<dbReference type="PRINTS" id="PR01021">
    <property type="entry name" value="OMPADOMAIN"/>
</dbReference>
<evidence type="ECO:0000256" key="4">
    <source>
        <dbReference type="ARBA" id="ARBA00023237"/>
    </source>
</evidence>
<feature type="coiled-coil region" evidence="7">
    <location>
        <begin position="37"/>
        <end position="86"/>
    </location>
</feature>
<keyword evidence="2 6" id="KW-0472">Membrane</keyword>
<evidence type="ECO:0000256" key="2">
    <source>
        <dbReference type="ARBA" id="ARBA00023136"/>
    </source>
</evidence>
<keyword evidence="4 6" id="KW-0998">Cell outer membrane</keyword>
<dbReference type="PANTHER" id="PTHR30329">
    <property type="entry name" value="STATOR ELEMENT OF FLAGELLAR MOTOR COMPLEX"/>
    <property type="match status" value="1"/>
</dbReference>
<dbReference type="PROSITE" id="PS51123">
    <property type="entry name" value="OMPA_2"/>
    <property type="match status" value="1"/>
</dbReference>
<feature type="domain" description="OmpA-like" evidence="9">
    <location>
        <begin position="77"/>
        <end position="194"/>
    </location>
</feature>
<dbReference type="Proteomes" id="UP000231134">
    <property type="component" value="Unassembled WGS sequence"/>
</dbReference>
<organism evidence="10 11">
    <name type="scientific">Hallerella succinigenes</name>
    <dbReference type="NCBI Taxonomy" id="1896222"/>
    <lineage>
        <taxon>Bacteria</taxon>
        <taxon>Pseudomonadati</taxon>
        <taxon>Fibrobacterota</taxon>
        <taxon>Fibrobacteria</taxon>
        <taxon>Fibrobacterales</taxon>
        <taxon>Fibrobacteraceae</taxon>
        <taxon>Hallerella</taxon>
    </lineage>
</organism>
<comment type="caution">
    <text evidence="10">The sequence shown here is derived from an EMBL/GenBank/DDBJ whole genome shotgun (WGS) entry which is preliminary data.</text>
</comment>
<evidence type="ECO:0000256" key="6">
    <source>
        <dbReference type="HAMAP-Rule" id="MF_02204"/>
    </source>
</evidence>
<dbReference type="Gene3D" id="3.30.1330.60">
    <property type="entry name" value="OmpA-like domain"/>
    <property type="match status" value="1"/>
</dbReference>
<evidence type="ECO:0000256" key="1">
    <source>
        <dbReference type="ARBA" id="ARBA00022729"/>
    </source>
</evidence>
<dbReference type="EMBL" id="PGEX01000001">
    <property type="protein sequence ID" value="PJJ42270.1"/>
    <property type="molecule type" value="Genomic_DNA"/>
</dbReference>
<reference evidence="10 11" key="1">
    <citation type="submission" date="2017-11" db="EMBL/GenBank/DDBJ databases">
        <title>Animal gut microbial communities from fecal samples from Wisconsin, USA.</title>
        <authorList>
            <person name="Neumann A."/>
        </authorList>
    </citation>
    <scope>NUCLEOTIDE SEQUENCE [LARGE SCALE GENOMIC DNA]</scope>
    <source>
        <strain evidence="10 11">UWS3</strain>
    </source>
</reference>
<dbReference type="SUPFAM" id="SSF103088">
    <property type="entry name" value="OmpA-like"/>
    <property type="match status" value="1"/>
</dbReference>
<dbReference type="RefSeq" id="WP_100426137.1">
    <property type="nucleotide sequence ID" value="NZ_PGEX01000001.1"/>
</dbReference>
<dbReference type="GO" id="GO:0051301">
    <property type="term" value="P:cell division"/>
    <property type="evidence" value="ECO:0007669"/>
    <property type="project" value="InterPro"/>
</dbReference>
<accession>A0A2M9A993</accession>
<evidence type="ECO:0000256" key="7">
    <source>
        <dbReference type="SAM" id="Coils"/>
    </source>
</evidence>
<comment type="subcellular location">
    <subcellularLocation>
        <location evidence="6">Cell outer membrane</location>
        <topology evidence="6">Lipid-anchor</topology>
    </subcellularLocation>
</comment>
<evidence type="ECO:0000259" key="9">
    <source>
        <dbReference type="PROSITE" id="PS51123"/>
    </source>
</evidence>